<organism evidence="1 2">
    <name type="scientific">Deinococcus ruber</name>
    <dbReference type="NCBI Taxonomy" id="1848197"/>
    <lineage>
        <taxon>Bacteria</taxon>
        <taxon>Thermotogati</taxon>
        <taxon>Deinococcota</taxon>
        <taxon>Deinococci</taxon>
        <taxon>Deinococcales</taxon>
        <taxon>Deinococcaceae</taxon>
        <taxon>Deinococcus</taxon>
    </lineage>
</organism>
<proteinExistence type="predicted"/>
<protein>
    <submittedName>
        <fullName evidence="1">Uncharacterized protein</fullName>
    </submittedName>
</protein>
<dbReference type="Proteomes" id="UP000603865">
    <property type="component" value="Unassembled WGS sequence"/>
</dbReference>
<dbReference type="AlphaFoldDB" id="A0A918CIT6"/>
<accession>A0A918CIT6</accession>
<keyword evidence="2" id="KW-1185">Reference proteome</keyword>
<gene>
    <name evidence="1" type="ORF">GCM10008957_42260</name>
</gene>
<dbReference type="EMBL" id="BMQL01000038">
    <property type="protein sequence ID" value="GGR26261.1"/>
    <property type="molecule type" value="Genomic_DNA"/>
</dbReference>
<evidence type="ECO:0000313" key="1">
    <source>
        <dbReference type="EMBL" id="GGR26261.1"/>
    </source>
</evidence>
<dbReference type="RefSeq" id="WP_189092497.1">
    <property type="nucleotide sequence ID" value="NZ_BMQL01000038.1"/>
</dbReference>
<evidence type="ECO:0000313" key="2">
    <source>
        <dbReference type="Proteomes" id="UP000603865"/>
    </source>
</evidence>
<name>A0A918CIT6_9DEIO</name>
<comment type="caution">
    <text evidence="1">The sequence shown here is derived from an EMBL/GenBank/DDBJ whole genome shotgun (WGS) entry which is preliminary data.</text>
</comment>
<reference evidence="1" key="1">
    <citation type="journal article" date="2014" name="Int. J. Syst. Evol. Microbiol.">
        <title>Complete genome sequence of Corynebacterium casei LMG S-19264T (=DSM 44701T), isolated from a smear-ripened cheese.</title>
        <authorList>
            <consortium name="US DOE Joint Genome Institute (JGI-PGF)"/>
            <person name="Walter F."/>
            <person name="Albersmeier A."/>
            <person name="Kalinowski J."/>
            <person name="Ruckert C."/>
        </authorList>
    </citation>
    <scope>NUCLEOTIDE SEQUENCE</scope>
    <source>
        <strain evidence="1">JCM 31311</strain>
    </source>
</reference>
<reference evidence="1" key="2">
    <citation type="submission" date="2020-09" db="EMBL/GenBank/DDBJ databases">
        <authorList>
            <person name="Sun Q."/>
            <person name="Ohkuma M."/>
        </authorList>
    </citation>
    <scope>NUCLEOTIDE SEQUENCE</scope>
    <source>
        <strain evidence="1">JCM 31311</strain>
    </source>
</reference>
<sequence length="92" mass="10521">MRLLDVYLLTVDQKVAVRGFQADMTGRVSVQISEHQVAFRPFRILDVQITMIGVHATHFAGHRGSTIRKKKMLFSEERECAWESSSLTIQCL</sequence>